<keyword evidence="2" id="KW-0472">Membrane</keyword>
<feature type="coiled-coil region" evidence="1">
    <location>
        <begin position="298"/>
        <end position="351"/>
    </location>
</feature>
<dbReference type="AlphaFoldDB" id="A0A345UIK5"/>
<reference evidence="4 5" key="1">
    <citation type="submission" date="2018-03" db="EMBL/GenBank/DDBJ databases">
        <title>Phenotypic and genomic properties of Cyclonatronum proteinivorum gen. nov., sp. nov., a haloalkaliphilic bacteroidete from soda lakes possessing Na+-translocating rhodopsin.</title>
        <authorList>
            <person name="Toshchakov S.V."/>
            <person name="Korzhenkov A."/>
            <person name="Samarov N.I."/>
            <person name="Kublanov I.V."/>
            <person name="Muntyan M.S."/>
            <person name="Sorokin D.Y."/>
        </authorList>
    </citation>
    <scope>NUCLEOTIDE SEQUENCE [LARGE SCALE GENOMIC DNA]</scope>
    <source>
        <strain evidence="4 5">Omega</strain>
    </source>
</reference>
<dbReference type="InterPro" id="IPR025669">
    <property type="entry name" value="AAA_dom"/>
</dbReference>
<evidence type="ECO:0000256" key="2">
    <source>
        <dbReference type="SAM" id="Phobius"/>
    </source>
</evidence>
<evidence type="ECO:0000313" key="5">
    <source>
        <dbReference type="Proteomes" id="UP000254808"/>
    </source>
</evidence>
<accession>A0A345UIK5</accession>
<evidence type="ECO:0000256" key="1">
    <source>
        <dbReference type="SAM" id="Coils"/>
    </source>
</evidence>
<protein>
    <submittedName>
        <fullName evidence="4">Uncharacterized protein involved in exopolysaccharide biosynthesis</fullName>
    </submittedName>
</protein>
<evidence type="ECO:0000313" key="4">
    <source>
        <dbReference type="EMBL" id="AXJ00307.1"/>
    </source>
</evidence>
<feature type="transmembrane region" description="Helical" evidence="2">
    <location>
        <begin position="12"/>
        <end position="32"/>
    </location>
</feature>
<dbReference type="InterPro" id="IPR050445">
    <property type="entry name" value="Bact_polysacc_biosynth/exp"/>
</dbReference>
<dbReference type="PANTHER" id="PTHR32309:SF31">
    <property type="entry name" value="CAPSULAR EXOPOLYSACCHARIDE FAMILY"/>
    <property type="match status" value="1"/>
</dbReference>
<feature type="transmembrane region" description="Helical" evidence="2">
    <location>
        <begin position="465"/>
        <end position="489"/>
    </location>
</feature>
<organism evidence="4 5">
    <name type="scientific">Cyclonatronum proteinivorum</name>
    <dbReference type="NCBI Taxonomy" id="1457365"/>
    <lineage>
        <taxon>Bacteria</taxon>
        <taxon>Pseudomonadati</taxon>
        <taxon>Balneolota</taxon>
        <taxon>Balneolia</taxon>
        <taxon>Balneolales</taxon>
        <taxon>Cyclonatronaceae</taxon>
        <taxon>Cyclonatronum</taxon>
    </lineage>
</organism>
<dbReference type="Pfam" id="PF13614">
    <property type="entry name" value="AAA_31"/>
    <property type="match status" value="1"/>
</dbReference>
<dbReference type="InterPro" id="IPR027417">
    <property type="entry name" value="P-loop_NTPase"/>
</dbReference>
<feature type="domain" description="AAA" evidence="3">
    <location>
        <begin position="566"/>
        <end position="692"/>
    </location>
</feature>
<dbReference type="EMBL" id="CP027806">
    <property type="protein sequence ID" value="AXJ00307.1"/>
    <property type="molecule type" value="Genomic_DNA"/>
</dbReference>
<name>A0A345UIK5_9BACT</name>
<dbReference type="PANTHER" id="PTHR32309">
    <property type="entry name" value="TYROSINE-PROTEIN KINASE"/>
    <property type="match status" value="1"/>
</dbReference>
<dbReference type="OrthoDB" id="972983at2"/>
<dbReference type="Gene3D" id="3.40.50.300">
    <property type="entry name" value="P-loop containing nucleotide triphosphate hydrolases"/>
    <property type="match status" value="1"/>
</dbReference>
<evidence type="ECO:0000259" key="3">
    <source>
        <dbReference type="Pfam" id="PF13614"/>
    </source>
</evidence>
<keyword evidence="2" id="KW-0812">Transmembrane</keyword>
<keyword evidence="2" id="KW-1133">Transmembrane helix</keyword>
<dbReference type="Proteomes" id="UP000254808">
    <property type="component" value="Chromosome"/>
</dbReference>
<dbReference type="KEGG" id="cprv:CYPRO_1037"/>
<keyword evidence="1" id="KW-0175">Coiled coil</keyword>
<gene>
    <name evidence="4" type="ORF">CYPRO_1037</name>
</gene>
<proteinExistence type="predicted"/>
<sequence length="769" mass="87476">MDVIQFLRTLYRYLPLLILLPIVTVLITYVFVRNMEGEYRARSVISSGIIESQSAPGTDARINRDQIAFRYANFMELINSRPVISLVSFSLLRHDLQNPGRGFRPDTPEFEDLTPTARASLIDSLTYYIDSTQPLDLTEGYGLTVYNLMVAKGYEPEAVTNRSRIQRLGQSDYIQILVESENPRLSAFIANELADLFIKFYRFRQNQLLGVNIDFYLEQVRLREIQLDERSRRLQNFKVANSITNLYEQTKAIAVQVSDFEYLRQMETRTYRGAESLIDSLDVVLTDNSGRDFTEGRQAALNAQVAASRRQMSELNRRRVNAVIRGEMALADELEQQVAELRDLLHVSVSNMNTQAIADPRVAREQLITQRMLLALDREQARQALIYIDRELQRLANLTREFARLEAIQDTYVREIDLAERDYLSMLDRLNQFRLTQQQTINSGAQVEQIERAMPPRDPLPSKKILIILVAGAGSFGFALVSVFVIEYFDLTIKTARQLANALEKPVFGIIPGLEDDELDIPAMFAQSSSNLTIKATLSLVRHLRSNTLPYTEGRRLIISSTQPKTGKTFLSILLSYALAQTSRKVLLVDANMLSNKLTQTFQSEPALERYLRGEISLDEAVSPTTHENIFVLGCDISNLTINEIAPKAQVERAFEQLIEGYDSVIIDSTMLVKHNNTRELLPFADSIILAFAAGEVVNGLDRELVVELNEAPISFEGCILNKVELNQIEDVYGELNKKRSYPRRVFKQIIRGNIKGAFRFKRAADQID</sequence>
<keyword evidence="5" id="KW-1185">Reference proteome</keyword>
<dbReference type="SUPFAM" id="SSF52540">
    <property type="entry name" value="P-loop containing nucleoside triphosphate hydrolases"/>
    <property type="match status" value="1"/>
</dbReference>